<accession>A0A4R5A5H1</accession>
<proteinExistence type="predicted"/>
<evidence type="ECO:0000313" key="4">
    <source>
        <dbReference type="Proteomes" id="UP000295217"/>
    </source>
</evidence>
<keyword evidence="2" id="KW-1133">Transmembrane helix</keyword>
<dbReference type="AlphaFoldDB" id="A0A4R5A5H1"/>
<reference evidence="3 4" key="1">
    <citation type="submission" date="2019-02" db="EMBL/GenBank/DDBJ databases">
        <title>Draft genome sequences of novel Actinobacteria.</title>
        <authorList>
            <person name="Sahin N."/>
            <person name="Ay H."/>
            <person name="Saygin H."/>
        </authorList>
    </citation>
    <scope>NUCLEOTIDE SEQUENCE [LARGE SCALE GENOMIC DNA]</scope>
    <source>
        <strain evidence="3 4">8K307</strain>
    </source>
</reference>
<name>A0A4R5A5H1_9ACTN</name>
<dbReference type="EMBL" id="SMLB01000042">
    <property type="protein sequence ID" value="TDD66216.1"/>
    <property type="molecule type" value="Genomic_DNA"/>
</dbReference>
<keyword evidence="4" id="KW-1185">Reference proteome</keyword>
<keyword evidence="2" id="KW-0812">Transmembrane</keyword>
<feature type="compositionally biased region" description="Low complexity" evidence="1">
    <location>
        <begin position="290"/>
        <end position="300"/>
    </location>
</feature>
<feature type="transmembrane region" description="Helical" evidence="2">
    <location>
        <begin position="43"/>
        <end position="62"/>
    </location>
</feature>
<dbReference type="OrthoDB" id="5174799at2"/>
<feature type="region of interest" description="Disordered" evidence="1">
    <location>
        <begin position="263"/>
        <end position="316"/>
    </location>
</feature>
<protein>
    <submittedName>
        <fullName evidence="3">Uncharacterized protein</fullName>
    </submittedName>
</protein>
<dbReference type="Proteomes" id="UP000295217">
    <property type="component" value="Unassembled WGS sequence"/>
</dbReference>
<evidence type="ECO:0000256" key="1">
    <source>
        <dbReference type="SAM" id="MobiDB-lite"/>
    </source>
</evidence>
<dbReference type="RefSeq" id="WP_132105986.1">
    <property type="nucleotide sequence ID" value="NZ_SMLB01000042.1"/>
</dbReference>
<evidence type="ECO:0000256" key="2">
    <source>
        <dbReference type="SAM" id="Phobius"/>
    </source>
</evidence>
<sequence length="496" mass="50367">MTDGFDDDLRRRLTGLSADLDGVSLPGPSAARKRAARRTRHQVTGGVLAGVAAVAAGVLVLSPSDLSTTPEPAPPATLSTLTPDPTATASDLSAALLTPEDIAGDTGVAWAAADEPGPEVACDPARTVEAMSSVLDHARAGFASASGGVRQDLVRFGDGGSAAGLADALAGCLDEEGADGLPAVVDTVRLTGVGDEGWMTRYYMDPNDQEATAAVVAVVRSRDVVSVTVQTESTADTAGEVELDLAVPVAAARRMCDVLYGDSCVTEPGTEDLTGADPTEEPAGGPTDGPTVDPTGAPADDPTEPADDPTTPPEELLQLADDPFLTEEDVAQVGTATGFVRRPDMDPSGVWTPCLQDPAGSGATDVRGLGYNHELDASIVEWVAVMPDGDSVFRFVGAHTSLPDVCGEVGEFREQTVGEPVAVEVDGADDAVAWTVEDTPTPDNPGSESSFAGIGVARVGNIVVVVGFSAMGDPSGGDWPGVATGLLATALERAVA</sequence>
<comment type="caution">
    <text evidence="3">The sequence shown here is derived from an EMBL/GenBank/DDBJ whole genome shotgun (WGS) entry which is preliminary data.</text>
</comment>
<gene>
    <name evidence="3" type="ORF">E1262_22945</name>
</gene>
<keyword evidence="2" id="KW-0472">Membrane</keyword>
<organism evidence="3 4">
    <name type="scientific">Jiangella aurantiaca</name>
    <dbReference type="NCBI Taxonomy" id="2530373"/>
    <lineage>
        <taxon>Bacteria</taxon>
        <taxon>Bacillati</taxon>
        <taxon>Actinomycetota</taxon>
        <taxon>Actinomycetes</taxon>
        <taxon>Jiangellales</taxon>
        <taxon>Jiangellaceae</taxon>
        <taxon>Jiangella</taxon>
    </lineage>
</organism>
<feature type="region of interest" description="Disordered" evidence="1">
    <location>
        <begin position="65"/>
        <end position="87"/>
    </location>
</feature>
<evidence type="ECO:0000313" key="3">
    <source>
        <dbReference type="EMBL" id="TDD66216.1"/>
    </source>
</evidence>